<dbReference type="OrthoDB" id="43847at2759"/>
<protein>
    <submittedName>
        <fullName evidence="3">Uncharacterized protein</fullName>
    </submittedName>
</protein>
<gene>
    <name evidence="3" type="ORF">SEMRO_299_G111280.1</name>
</gene>
<dbReference type="Proteomes" id="UP001153069">
    <property type="component" value="Unassembled WGS sequence"/>
</dbReference>
<reference evidence="3" key="1">
    <citation type="submission" date="2020-06" db="EMBL/GenBank/DDBJ databases">
        <authorList>
            <consortium name="Plant Systems Biology data submission"/>
        </authorList>
    </citation>
    <scope>NUCLEOTIDE SEQUENCE</scope>
    <source>
        <strain evidence="3">D6</strain>
    </source>
</reference>
<dbReference type="EMBL" id="CAICTM010000298">
    <property type="protein sequence ID" value="CAB9507251.1"/>
    <property type="molecule type" value="Genomic_DNA"/>
</dbReference>
<evidence type="ECO:0000313" key="4">
    <source>
        <dbReference type="Proteomes" id="UP001153069"/>
    </source>
</evidence>
<evidence type="ECO:0000313" key="3">
    <source>
        <dbReference type="EMBL" id="CAB9507251.1"/>
    </source>
</evidence>
<evidence type="ECO:0000256" key="1">
    <source>
        <dbReference type="SAM" id="MobiDB-lite"/>
    </source>
</evidence>
<sequence length="526" mass="60382">MARTSGILLVLLLQQLQVHGYFVPATSTASQVIRQNGHGSPRPIPVHVVPPALEKTWLGRLPRKNFLVYSTRLQEGKLQDQEKEEEKPTGTGTTKEKETESADPSSPKDTTSTSTSPPDDKVQIEGIGGKGGVVYDVNRLKRNLLQETMTVYKEELWDLLEGSDAPTSSNQDIVEKLLALVQASPVRTTTDSNLLDGQDDWVLAYRSQYPTTIASLLMEEGSVAGTYYYNARYTFLWNSTTANNYNQEEETRNNKRRSFVFWDKIKEFVQSKQRTFRLEDLAEDEDAYVKDTTYMLGGILTRTQYYALDGLTRSSLILQPFATQWSLMGRCPPQPQQGGEHSTNNNKPQVSVHIVYLDNDLCILTEEDGPDSPFWVYTRNKAYRNVYKSMRRKFKLLGAAMWGLVPLPQRRQRSRKRQPMLTEISSGSSTDGSMASSSNKLRVLRLGDMDEDDDSWESDSDPFIHLSADERQRVLKEMSVEEITDKYRNTQKRFRWLRKMFARRKRKQTFKAPPETWRRPQQKKKS</sequence>
<feature type="compositionally biased region" description="Low complexity" evidence="1">
    <location>
        <begin position="103"/>
        <end position="117"/>
    </location>
</feature>
<name>A0A9N8HAJ5_9STRA</name>
<feature type="chain" id="PRO_5040139781" evidence="2">
    <location>
        <begin position="21"/>
        <end position="526"/>
    </location>
</feature>
<feature type="region of interest" description="Disordered" evidence="1">
    <location>
        <begin position="77"/>
        <end position="128"/>
    </location>
</feature>
<organism evidence="3 4">
    <name type="scientific">Seminavis robusta</name>
    <dbReference type="NCBI Taxonomy" id="568900"/>
    <lineage>
        <taxon>Eukaryota</taxon>
        <taxon>Sar</taxon>
        <taxon>Stramenopiles</taxon>
        <taxon>Ochrophyta</taxon>
        <taxon>Bacillariophyta</taxon>
        <taxon>Bacillariophyceae</taxon>
        <taxon>Bacillariophycidae</taxon>
        <taxon>Naviculales</taxon>
        <taxon>Naviculaceae</taxon>
        <taxon>Seminavis</taxon>
    </lineage>
</organism>
<dbReference type="AlphaFoldDB" id="A0A9N8HAJ5"/>
<keyword evidence="4" id="KW-1185">Reference proteome</keyword>
<feature type="signal peptide" evidence="2">
    <location>
        <begin position="1"/>
        <end position="20"/>
    </location>
</feature>
<evidence type="ECO:0000256" key="2">
    <source>
        <dbReference type="SAM" id="SignalP"/>
    </source>
</evidence>
<feature type="compositionally biased region" description="Low complexity" evidence="1">
    <location>
        <begin position="425"/>
        <end position="438"/>
    </location>
</feature>
<accession>A0A9N8HAJ5</accession>
<feature type="compositionally biased region" description="Basic and acidic residues" evidence="1">
    <location>
        <begin position="77"/>
        <end position="100"/>
    </location>
</feature>
<feature type="region of interest" description="Disordered" evidence="1">
    <location>
        <begin position="505"/>
        <end position="526"/>
    </location>
</feature>
<keyword evidence="2" id="KW-0732">Signal</keyword>
<comment type="caution">
    <text evidence="3">The sequence shown here is derived from an EMBL/GenBank/DDBJ whole genome shotgun (WGS) entry which is preliminary data.</text>
</comment>
<proteinExistence type="predicted"/>
<feature type="region of interest" description="Disordered" evidence="1">
    <location>
        <begin position="410"/>
        <end position="438"/>
    </location>
</feature>